<proteinExistence type="predicted"/>
<feature type="domain" description="VOC" evidence="1">
    <location>
        <begin position="9"/>
        <end position="134"/>
    </location>
</feature>
<organism evidence="2 3">
    <name type="scientific">Gemmata massiliana</name>
    <dbReference type="NCBI Taxonomy" id="1210884"/>
    <lineage>
        <taxon>Bacteria</taxon>
        <taxon>Pseudomonadati</taxon>
        <taxon>Planctomycetota</taxon>
        <taxon>Planctomycetia</taxon>
        <taxon>Gemmatales</taxon>
        <taxon>Gemmataceae</taxon>
        <taxon>Gemmata</taxon>
    </lineage>
</organism>
<keyword evidence="3" id="KW-1185">Reference proteome</keyword>
<dbReference type="Gene3D" id="3.30.720.120">
    <property type="match status" value="1"/>
</dbReference>
<keyword evidence="2" id="KW-0223">Dioxygenase</keyword>
<name>A0A6P2DGU1_9BACT</name>
<evidence type="ECO:0000313" key="3">
    <source>
        <dbReference type="Proteomes" id="UP000464178"/>
    </source>
</evidence>
<dbReference type="RefSeq" id="WP_052561125.1">
    <property type="nucleotide sequence ID" value="NZ_LR593886.1"/>
</dbReference>
<dbReference type="PROSITE" id="PS51819">
    <property type="entry name" value="VOC"/>
    <property type="match status" value="1"/>
</dbReference>
<reference evidence="2 3" key="1">
    <citation type="submission" date="2019-05" db="EMBL/GenBank/DDBJ databases">
        <authorList>
            <consortium name="Science for Life Laboratories"/>
        </authorList>
    </citation>
    <scope>NUCLEOTIDE SEQUENCE [LARGE SCALE GENOMIC DNA]</scope>
    <source>
        <strain evidence="2">Soil9</strain>
    </source>
</reference>
<dbReference type="KEGG" id="gms:SOIL9_76770"/>
<dbReference type="SUPFAM" id="SSF54593">
    <property type="entry name" value="Glyoxalase/Bleomycin resistance protein/Dihydroxybiphenyl dioxygenase"/>
    <property type="match status" value="1"/>
</dbReference>
<dbReference type="InterPro" id="IPR004360">
    <property type="entry name" value="Glyas_Fos-R_dOase_dom"/>
</dbReference>
<dbReference type="Proteomes" id="UP000464178">
    <property type="component" value="Chromosome"/>
</dbReference>
<dbReference type="InterPro" id="IPR029068">
    <property type="entry name" value="Glyas_Bleomycin-R_OHBP_Dase"/>
</dbReference>
<evidence type="ECO:0000313" key="2">
    <source>
        <dbReference type="EMBL" id="VTS01956.1"/>
    </source>
</evidence>
<accession>A0A6P2DGU1</accession>
<gene>
    <name evidence="2" type="ORF">SOIL9_76770</name>
</gene>
<dbReference type="CDD" id="cd07246">
    <property type="entry name" value="VOC_like"/>
    <property type="match status" value="1"/>
</dbReference>
<dbReference type="InterPro" id="IPR037523">
    <property type="entry name" value="VOC_core"/>
</dbReference>
<dbReference type="GO" id="GO:0051213">
    <property type="term" value="F:dioxygenase activity"/>
    <property type="evidence" value="ECO:0007669"/>
    <property type="project" value="UniProtKB-KW"/>
</dbReference>
<sequence length="155" mass="16654">MPVNFVPAGYHTIVPYITVRGAAKALAFYKQAFGATEIMRFDGPGGSVAHAEIEIGGSRVMLGDEMPEWGNRGPESLGGTSGGLCVYLPNVDEAIARAVEAGAKVFKPVQDQFYGDRSGTVTDPFGHVWTLATHIEDVSIEEMQRRCAEFMKSAA</sequence>
<dbReference type="AlphaFoldDB" id="A0A6P2DGU1"/>
<dbReference type="PANTHER" id="PTHR34109:SF1">
    <property type="entry name" value="VOC DOMAIN-CONTAINING PROTEIN"/>
    <property type="match status" value="1"/>
</dbReference>
<dbReference type="Gene3D" id="3.30.720.110">
    <property type="match status" value="1"/>
</dbReference>
<keyword evidence="2" id="KW-0560">Oxidoreductase</keyword>
<dbReference type="EMBL" id="LR593886">
    <property type="protein sequence ID" value="VTS01956.1"/>
    <property type="molecule type" value="Genomic_DNA"/>
</dbReference>
<protein>
    <recommendedName>
        <fullName evidence="1">VOC domain-containing protein</fullName>
    </recommendedName>
</protein>
<dbReference type="PANTHER" id="PTHR34109">
    <property type="entry name" value="BNAUNNG04460D PROTEIN-RELATED"/>
    <property type="match status" value="1"/>
</dbReference>
<evidence type="ECO:0000259" key="1">
    <source>
        <dbReference type="PROSITE" id="PS51819"/>
    </source>
</evidence>
<dbReference type="Pfam" id="PF00903">
    <property type="entry name" value="Glyoxalase"/>
    <property type="match status" value="1"/>
</dbReference>